<keyword evidence="2" id="KW-1185">Reference proteome</keyword>
<evidence type="ECO:0008006" key="3">
    <source>
        <dbReference type="Google" id="ProtNLM"/>
    </source>
</evidence>
<comment type="caution">
    <text evidence="1">The sequence shown here is derived from an EMBL/GenBank/DDBJ whole genome shotgun (WGS) entry which is preliminary data.</text>
</comment>
<protein>
    <recommendedName>
        <fullName evidence="3">Tetratricopeptide repeat-containing protein</fullName>
    </recommendedName>
</protein>
<reference evidence="1" key="1">
    <citation type="submission" date="2020-08" db="EMBL/GenBank/DDBJ databases">
        <title>Genome public.</title>
        <authorList>
            <person name="Liu C."/>
            <person name="Sun Q."/>
        </authorList>
    </citation>
    <scope>NUCLEOTIDE SEQUENCE</scope>
    <source>
        <strain evidence="1">NSJ-12</strain>
    </source>
</reference>
<dbReference type="EMBL" id="JACRSY010000001">
    <property type="protein sequence ID" value="MBC8578106.1"/>
    <property type="molecule type" value="Genomic_DNA"/>
</dbReference>
<evidence type="ECO:0000313" key="2">
    <source>
        <dbReference type="Proteomes" id="UP000655830"/>
    </source>
</evidence>
<evidence type="ECO:0000313" key="1">
    <source>
        <dbReference type="EMBL" id="MBC8578106.1"/>
    </source>
</evidence>
<name>A0A926ID14_9FIRM</name>
<sequence>MKNKSYQKAIYCLEKAHAFKQLMVCYEKLGATSCAIGLAEEHGYYKQGALICMKHHNKKKAAYFYSFTKPLYAAKLYKECDCYYEAGIAYMKTYQFLQAIECFYKATDPLQKLDGLRQIEEVAIVLYLSKQYEDSLKLFEALGDYYSVLECAKRCKNTELVRRLQELIATYEAHENNYLTAAHYIASLNMDRARLYYYLDQSSNDALKLAIDKGNYFSALKICFNTNNLPLAKQVAKLYA</sequence>
<dbReference type="RefSeq" id="WP_177671149.1">
    <property type="nucleotide sequence ID" value="NZ_JACRSY010000001.1"/>
</dbReference>
<gene>
    <name evidence="1" type="ORF">H8718_00945</name>
</gene>
<proteinExistence type="predicted"/>
<dbReference type="AlphaFoldDB" id="A0A926ID14"/>
<accession>A0A926ID14</accession>
<dbReference type="Proteomes" id="UP000655830">
    <property type="component" value="Unassembled WGS sequence"/>
</dbReference>
<organism evidence="1 2">
    <name type="scientific">Zhenhengia yiwuensis</name>
    <dbReference type="NCBI Taxonomy" id="2763666"/>
    <lineage>
        <taxon>Bacteria</taxon>
        <taxon>Bacillati</taxon>
        <taxon>Bacillota</taxon>
        <taxon>Clostridia</taxon>
        <taxon>Lachnospirales</taxon>
        <taxon>Lachnospiraceae</taxon>
        <taxon>Zhenhengia</taxon>
    </lineage>
</organism>